<feature type="transmembrane region" description="Helical" evidence="1">
    <location>
        <begin position="239"/>
        <end position="262"/>
    </location>
</feature>
<feature type="transmembrane region" description="Helical" evidence="1">
    <location>
        <begin position="104"/>
        <end position="122"/>
    </location>
</feature>
<proteinExistence type="predicted"/>
<protein>
    <recommendedName>
        <fullName evidence="3">Conjugative transposon TraJ C-terminal domain-containing protein</fullName>
    </recommendedName>
</protein>
<feature type="transmembrane region" description="Helical" evidence="1">
    <location>
        <begin position="58"/>
        <end position="83"/>
    </location>
</feature>
<feature type="chain" id="PRO_5011502888" description="Conjugative transposon TraJ C-terminal domain-containing protein" evidence="2">
    <location>
        <begin position="22"/>
        <end position="387"/>
    </location>
</feature>
<gene>
    <name evidence="4" type="ORF">SAMN05192574_101706</name>
</gene>
<keyword evidence="5" id="KW-1185">Reference proteome</keyword>
<dbReference type="InterPro" id="IPR012424">
    <property type="entry name" value="Conjugative_transposon_TraJ_C"/>
</dbReference>
<dbReference type="Pfam" id="PF07863">
    <property type="entry name" value="CtnDOT_TraJ"/>
    <property type="match status" value="1"/>
</dbReference>
<dbReference type="AlphaFoldDB" id="A0A1H8AZS7"/>
<feature type="transmembrane region" description="Helical" evidence="1">
    <location>
        <begin position="328"/>
        <end position="348"/>
    </location>
</feature>
<keyword evidence="1" id="KW-0812">Transmembrane</keyword>
<evidence type="ECO:0000256" key="1">
    <source>
        <dbReference type="SAM" id="Phobius"/>
    </source>
</evidence>
<accession>A0A1H8AZS7</accession>
<dbReference type="STRING" id="551995.SAMN05192574_101706"/>
<evidence type="ECO:0000313" key="4">
    <source>
        <dbReference type="EMBL" id="SEM75414.1"/>
    </source>
</evidence>
<evidence type="ECO:0000259" key="3">
    <source>
        <dbReference type="Pfam" id="PF07863"/>
    </source>
</evidence>
<evidence type="ECO:0000313" key="5">
    <source>
        <dbReference type="Proteomes" id="UP000198942"/>
    </source>
</evidence>
<organism evidence="4 5">
    <name type="scientific">Mucilaginibacter gossypiicola</name>
    <dbReference type="NCBI Taxonomy" id="551995"/>
    <lineage>
        <taxon>Bacteria</taxon>
        <taxon>Pseudomonadati</taxon>
        <taxon>Bacteroidota</taxon>
        <taxon>Sphingobacteriia</taxon>
        <taxon>Sphingobacteriales</taxon>
        <taxon>Sphingobacteriaceae</taxon>
        <taxon>Mucilaginibacter</taxon>
    </lineage>
</organism>
<keyword evidence="1" id="KW-1133">Transmembrane helix</keyword>
<dbReference type="OrthoDB" id="1222125at2"/>
<keyword evidence="1" id="KW-0472">Membrane</keyword>
<feature type="transmembrane region" description="Helical" evidence="1">
    <location>
        <begin position="268"/>
        <end position="290"/>
    </location>
</feature>
<feature type="signal peptide" evidence="2">
    <location>
        <begin position="1"/>
        <end position="21"/>
    </location>
</feature>
<keyword evidence="2" id="KW-0732">Signal</keyword>
<dbReference type="Proteomes" id="UP000198942">
    <property type="component" value="Unassembled WGS sequence"/>
</dbReference>
<dbReference type="EMBL" id="FOCL01000001">
    <property type="protein sequence ID" value="SEM75414.1"/>
    <property type="molecule type" value="Genomic_DNA"/>
</dbReference>
<name>A0A1H8AZS7_9SPHI</name>
<evidence type="ECO:0000256" key="2">
    <source>
        <dbReference type="SAM" id="SignalP"/>
    </source>
</evidence>
<feature type="domain" description="Conjugative transposon TraJ C-terminal" evidence="3">
    <location>
        <begin position="61"/>
        <end position="365"/>
    </location>
</feature>
<sequence length="387" mass="42806">MKKKIILLSMLFLVMATGSFAQNTIDTANYKQSIQFLQGDGIYENGMMTFLGGLKDSIWSHFGLFIGDAQALAAIFMIIFFSVKSYEMMVGDKKMEIMPLLRPFALAMVIIWWGAFVKMIAFPTDLVQAQTDQMFESEQQNVEGLRFQRANLILAVANSLITYQAQTEVAEKESDTWYGQAWDSVTSTVKQGISDVVSPLLELKNRLQVGMQLLVTELLELLAIWILRIAVYIIFMIQIIYSSILVILGPFSVAASILPAFRDSFSTWIARFISVNLYSGIGYLIMYLCALMQEYGMQSEISRYQVLVGQNGASADLEKLAWFAGNGILSFGTVIIVFLIGAICMFTVPSISTWIISTSGISSATSSASRGAATVFAVGRRVSGSFI</sequence>
<feature type="transmembrane region" description="Helical" evidence="1">
    <location>
        <begin position="209"/>
        <end position="227"/>
    </location>
</feature>
<reference evidence="5" key="1">
    <citation type="submission" date="2016-10" db="EMBL/GenBank/DDBJ databases">
        <authorList>
            <person name="Varghese N."/>
            <person name="Submissions S."/>
        </authorList>
    </citation>
    <scope>NUCLEOTIDE SEQUENCE [LARGE SCALE GENOMIC DNA]</scope>
    <source>
        <strain evidence="5">Gh-48</strain>
    </source>
</reference>